<reference evidence="8 11" key="2">
    <citation type="journal article" date="2011" name="Nucleic Acids Res.">
        <title>Insights into the evolution of Archaea and eukaryotic protein modifier systems revealed by the genome of a novel archaeal group.</title>
        <authorList>
            <person name="Nunoura T."/>
            <person name="Takaki Y."/>
            <person name="Kakuta J."/>
            <person name="Nishi S."/>
            <person name="Sugahara J."/>
            <person name="Kazama H."/>
            <person name="Chee G."/>
            <person name="Hattori M."/>
            <person name="Kanai A."/>
            <person name="Atomi H."/>
            <person name="Takai K."/>
            <person name="Takami H."/>
        </authorList>
    </citation>
    <scope>NUCLEOTIDE SEQUENCE [LARGE SCALE GENOMIC DNA]</scope>
</reference>
<dbReference type="GO" id="GO:0019843">
    <property type="term" value="F:rRNA binding"/>
    <property type="evidence" value="ECO:0007669"/>
    <property type="project" value="UniProtKB-UniRule"/>
</dbReference>
<dbReference type="GO" id="GO:0006412">
    <property type="term" value="P:translation"/>
    <property type="evidence" value="ECO:0007669"/>
    <property type="project" value="UniProtKB-UniRule"/>
</dbReference>
<evidence type="ECO:0000256" key="6">
    <source>
        <dbReference type="SAM" id="MobiDB-lite"/>
    </source>
</evidence>
<evidence type="ECO:0000313" key="9">
    <source>
        <dbReference type="EMBL" id="BAJ49326.1"/>
    </source>
</evidence>
<comment type="function">
    <text evidence="5">Binds to the 23S rRNA.</text>
</comment>
<keyword evidence="5" id="KW-0694">RNA-binding</keyword>
<dbReference type="KEGG" id="csu:CSUB_C0480"/>
<comment type="similarity">
    <text evidence="1 5">Belongs to the universal ribosomal protein uL15 family.</text>
</comment>
<dbReference type="Proteomes" id="UP000008120">
    <property type="component" value="Chromosome"/>
</dbReference>
<evidence type="ECO:0000256" key="2">
    <source>
        <dbReference type="ARBA" id="ARBA00022980"/>
    </source>
</evidence>
<proteinExistence type="inferred from homology"/>
<dbReference type="PANTHER" id="PTHR11721">
    <property type="entry name" value="60S RIBOSOMAL PROTEIN L27A"/>
    <property type="match status" value="1"/>
</dbReference>
<evidence type="ECO:0000256" key="5">
    <source>
        <dbReference type="HAMAP-Rule" id="MF_01341"/>
    </source>
</evidence>
<feature type="region of interest" description="Disordered" evidence="6">
    <location>
        <begin position="1"/>
        <end position="43"/>
    </location>
</feature>
<organism evidence="8 11">
    <name type="scientific">Caldiarchaeum subterraneum</name>
    <dbReference type="NCBI Taxonomy" id="311458"/>
    <lineage>
        <taxon>Archaea</taxon>
        <taxon>Nitrososphaerota</taxon>
        <taxon>Candidatus Caldarchaeales</taxon>
        <taxon>Candidatus Caldarchaeaceae</taxon>
        <taxon>Candidatus Caldarchaeum</taxon>
    </lineage>
</organism>
<accession>E6N5F6</accession>
<sequence length="140" mass="15537">MKIMPTRLRKVRKHRGSRTHGWGQIGQHRKTGAKGGRGMAGGHKHKWTKLLNTDYFGKNGFAPLVRREEKTANLLTVSMLAEKSGNNLINLVEAGYTKLLGDGKITTPLTIVVEKWSKKAEEKVKQAGGNLVKPAELVQR</sequence>
<keyword evidence="5" id="KW-0699">rRNA-binding</keyword>
<evidence type="ECO:0000256" key="1">
    <source>
        <dbReference type="ARBA" id="ARBA00007320"/>
    </source>
</evidence>
<dbReference type="GO" id="GO:0022625">
    <property type="term" value="C:cytosolic large ribosomal subunit"/>
    <property type="evidence" value="ECO:0007669"/>
    <property type="project" value="TreeGrafter"/>
</dbReference>
<dbReference type="GO" id="GO:0003735">
    <property type="term" value="F:structural constituent of ribosome"/>
    <property type="evidence" value="ECO:0007669"/>
    <property type="project" value="InterPro"/>
</dbReference>
<feature type="compositionally biased region" description="Basic residues" evidence="6">
    <location>
        <begin position="7"/>
        <end position="18"/>
    </location>
</feature>
<dbReference type="EMBL" id="AP011890">
    <property type="protein sequence ID" value="BAJ49326.1"/>
    <property type="molecule type" value="Genomic_DNA"/>
</dbReference>
<dbReference type="AlphaFoldDB" id="E6N5F6"/>
<dbReference type="EMBL" id="BA000048">
    <property type="protein sequence ID" value="BAJ50341.1"/>
    <property type="molecule type" value="Genomic_DNA"/>
</dbReference>
<evidence type="ECO:0000256" key="3">
    <source>
        <dbReference type="ARBA" id="ARBA00023274"/>
    </source>
</evidence>
<feature type="domain" description="Large ribosomal subunit protein uL15/eL18" evidence="7">
    <location>
        <begin position="88"/>
        <end position="131"/>
    </location>
</feature>
<reference evidence="8 11" key="1">
    <citation type="journal article" date="2005" name="Environ. Microbiol.">
        <title>Genetic and functional properties of uncultivated thermophilic crenarchaeotes from a subsurface gold mine as revealed by analysis of genome fragments.</title>
        <authorList>
            <person name="Nunoura T."/>
            <person name="Hirayama H."/>
            <person name="Takami H."/>
            <person name="Oida H."/>
            <person name="Nishi S."/>
            <person name="Shimamura S."/>
            <person name="Suzuki Y."/>
            <person name="Inagaki F."/>
            <person name="Takai K."/>
            <person name="Nealson K.H."/>
            <person name="Horikoshi K."/>
        </authorList>
    </citation>
    <scope>NUCLEOTIDE SEQUENCE [LARGE SCALE GENOMIC DNA]</scope>
</reference>
<evidence type="ECO:0000313" key="10">
    <source>
        <dbReference type="EMBL" id="BAJ50341.1"/>
    </source>
</evidence>
<dbReference type="InterPro" id="IPR021131">
    <property type="entry name" value="Ribosomal_uL15/eL18"/>
</dbReference>
<dbReference type="InterPro" id="IPR027386">
    <property type="entry name" value="Rbsml_uL15_N"/>
</dbReference>
<evidence type="ECO:0000313" key="8">
    <source>
        <dbReference type="EMBL" id="BAJ47525.1"/>
    </source>
</evidence>
<name>E6N5F6_CALS0</name>
<dbReference type="STRING" id="311458.CSUB_C0480"/>
<evidence type="ECO:0000256" key="4">
    <source>
        <dbReference type="ARBA" id="ARBA00035200"/>
    </source>
</evidence>
<dbReference type="SUPFAM" id="SSF52080">
    <property type="entry name" value="Ribosomal proteins L15p and L18e"/>
    <property type="match status" value="1"/>
</dbReference>
<dbReference type="Pfam" id="PF00828">
    <property type="entry name" value="Ribosomal_L27A"/>
    <property type="match status" value="1"/>
</dbReference>
<dbReference type="Gene3D" id="4.10.990.10">
    <property type="match status" value="1"/>
</dbReference>
<dbReference type="InterPro" id="IPR036227">
    <property type="entry name" value="Ribosomal_uL15/eL18_sf"/>
</dbReference>
<gene>
    <name evidence="5" type="primary">rpl15</name>
    <name evidence="10" type="ORF">CSUB_C0480</name>
    <name evidence="9" type="ORF">HGMM_F03A05C56</name>
    <name evidence="8" type="ORF">HGMM_F22C07C50</name>
</gene>
<evidence type="ECO:0000313" key="11">
    <source>
        <dbReference type="Proteomes" id="UP000008120"/>
    </source>
</evidence>
<comment type="subunit">
    <text evidence="5">Part of the 50S ribosomal subunit.</text>
</comment>
<evidence type="ECO:0000259" key="7">
    <source>
        <dbReference type="Pfam" id="PF00828"/>
    </source>
</evidence>
<dbReference type="PANTHER" id="PTHR11721:SF3">
    <property type="entry name" value="LARGE RIBOSOMAL SUBUNIT PROTEIN UL15"/>
    <property type="match status" value="1"/>
</dbReference>
<dbReference type="EMBL" id="AP011838">
    <property type="protein sequence ID" value="BAJ47525.1"/>
    <property type="molecule type" value="Genomic_DNA"/>
</dbReference>
<protein>
    <recommendedName>
        <fullName evidence="4 5">Large ribosomal subunit protein uL15</fullName>
    </recommendedName>
</protein>
<keyword evidence="2 5" id="KW-0689">Ribosomal protein</keyword>
<keyword evidence="3 5" id="KW-0687">Ribonucleoprotein</keyword>
<dbReference type="InterPro" id="IPR030878">
    <property type="entry name" value="Ribosomal_uL15"/>
</dbReference>
<dbReference type="HAMAP" id="MF_01341">
    <property type="entry name" value="Ribosomal_uL15"/>
    <property type="match status" value="1"/>
</dbReference>
<dbReference type="Gene3D" id="3.100.10.10">
    <property type="match status" value="1"/>
</dbReference>